<evidence type="ECO:0000313" key="2">
    <source>
        <dbReference type="EMBL" id="ABC27579.1"/>
    </source>
</evidence>
<keyword evidence="1" id="KW-0472">Membrane</keyword>
<evidence type="ECO:0000256" key="1">
    <source>
        <dbReference type="SAM" id="Phobius"/>
    </source>
</evidence>
<dbReference type="Proteomes" id="UP000000238">
    <property type="component" value="Chromosome"/>
</dbReference>
<evidence type="ECO:0000313" key="3">
    <source>
        <dbReference type="Proteomes" id="UP000000238"/>
    </source>
</evidence>
<sequence>MKRDKNLSEAWLSFNQLDYEKATRNLKSALDSAPSAEGHALLALCLIPQNRILAARVEAQRGVAEDRRSAFCHYAAAAASEAGKHYDAARRHIELALELEPQTSAYQIASLRLDRLQQGSDILEPLKTLLSERPNDLAVIYALAECYCDSSEWEQAYLYAGRALRLEATSQRALMLMARVCIQLHKYDEARGHIFWVLGANKDNAEAMELLSQIETRDKPVWRGFRMFYKKLQYHGFDALVLAYSVLIFFAVAFGLTSPELFGVSESQSIDKRPFVIAFGGLVAPLVFYGAMGHFCKRKEKCWIEKLTPLI</sequence>
<dbReference type="Pfam" id="PF12895">
    <property type="entry name" value="ANAPC3"/>
    <property type="match status" value="1"/>
</dbReference>
<keyword evidence="1" id="KW-1133">Transmembrane helix</keyword>
<dbReference type="InterPro" id="IPR011990">
    <property type="entry name" value="TPR-like_helical_dom_sf"/>
</dbReference>
<dbReference type="eggNOG" id="COG0457">
    <property type="taxonomic scope" value="Bacteria"/>
</dbReference>
<dbReference type="AlphaFoldDB" id="Q2SP45"/>
<name>Q2SP45_HAHCH</name>
<dbReference type="SUPFAM" id="SSF48452">
    <property type="entry name" value="TPR-like"/>
    <property type="match status" value="2"/>
</dbReference>
<dbReference type="EMBL" id="CP000155">
    <property type="protein sequence ID" value="ABC27579.1"/>
    <property type="molecule type" value="Genomic_DNA"/>
</dbReference>
<gene>
    <name evidence="2" type="ordered locus">HCH_00679</name>
</gene>
<keyword evidence="1" id="KW-0812">Transmembrane</keyword>
<dbReference type="KEGG" id="hch:HCH_00679"/>
<accession>Q2SP45</accession>
<dbReference type="InterPro" id="IPR019734">
    <property type="entry name" value="TPR_rpt"/>
</dbReference>
<proteinExistence type="predicted"/>
<feature type="transmembrane region" description="Helical" evidence="1">
    <location>
        <begin position="236"/>
        <end position="256"/>
    </location>
</feature>
<dbReference type="Gene3D" id="1.25.40.10">
    <property type="entry name" value="Tetratricopeptide repeat domain"/>
    <property type="match status" value="2"/>
</dbReference>
<dbReference type="SMART" id="SM00028">
    <property type="entry name" value="TPR"/>
    <property type="match status" value="3"/>
</dbReference>
<reference evidence="2 3" key="1">
    <citation type="journal article" date="2005" name="Nucleic Acids Res.">
        <title>Genomic blueprint of Hahella chejuensis, a marine microbe producing an algicidal agent.</title>
        <authorList>
            <person name="Jeong H."/>
            <person name="Yim J.H."/>
            <person name="Lee C."/>
            <person name="Choi S.-H."/>
            <person name="Park Y.K."/>
            <person name="Yoon S.H."/>
            <person name="Hur C.-G."/>
            <person name="Kang H.-Y."/>
            <person name="Kim D."/>
            <person name="Lee H.H."/>
            <person name="Park K.H."/>
            <person name="Park S.-H."/>
            <person name="Park H.-S."/>
            <person name="Lee H.K."/>
            <person name="Oh T.K."/>
            <person name="Kim J.F."/>
        </authorList>
    </citation>
    <scope>NUCLEOTIDE SEQUENCE [LARGE SCALE GENOMIC DNA]</scope>
    <source>
        <strain evidence="2 3">KCTC 2396</strain>
    </source>
</reference>
<dbReference type="STRING" id="349521.HCH_00679"/>
<dbReference type="HOGENOM" id="CLU_893608_0_0_6"/>
<dbReference type="RefSeq" id="WP_011394656.1">
    <property type="nucleotide sequence ID" value="NC_007645.1"/>
</dbReference>
<keyword evidence="3" id="KW-1185">Reference proteome</keyword>
<organism evidence="2 3">
    <name type="scientific">Hahella chejuensis (strain KCTC 2396)</name>
    <dbReference type="NCBI Taxonomy" id="349521"/>
    <lineage>
        <taxon>Bacteria</taxon>
        <taxon>Pseudomonadati</taxon>
        <taxon>Pseudomonadota</taxon>
        <taxon>Gammaproteobacteria</taxon>
        <taxon>Oceanospirillales</taxon>
        <taxon>Hahellaceae</taxon>
        <taxon>Hahella</taxon>
    </lineage>
</organism>
<protein>
    <submittedName>
        <fullName evidence="2">Protein containing tetratricopeptide repeats</fullName>
    </submittedName>
</protein>
<dbReference type="OrthoDB" id="6194228at2"/>
<feature type="transmembrane region" description="Helical" evidence="1">
    <location>
        <begin position="276"/>
        <end position="296"/>
    </location>
</feature>